<name>A0A8J3D7J8_9BACT</name>
<gene>
    <name evidence="2" type="ORF">GCM10007390_45670</name>
</gene>
<feature type="transmembrane region" description="Helical" evidence="1">
    <location>
        <begin position="20"/>
        <end position="47"/>
    </location>
</feature>
<dbReference type="Proteomes" id="UP000598271">
    <property type="component" value="Unassembled WGS sequence"/>
</dbReference>
<organism evidence="2 3">
    <name type="scientific">Persicitalea jodogahamensis</name>
    <dbReference type="NCBI Taxonomy" id="402147"/>
    <lineage>
        <taxon>Bacteria</taxon>
        <taxon>Pseudomonadati</taxon>
        <taxon>Bacteroidota</taxon>
        <taxon>Cytophagia</taxon>
        <taxon>Cytophagales</taxon>
        <taxon>Spirosomataceae</taxon>
        <taxon>Persicitalea</taxon>
    </lineage>
</organism>
<dbReference type="AlphaFoldDB" id="A0A8J3D7J8"/>
<comment type="caution">
    <text evidence="2">The sequence shown here is derived from an EMBL/GenBank/DDBJ whole genome shotgun (WGS) entry which is preliminary data.</text>
</comment>
<protein>
    <submittedName>
        <fullName evidence="2">Uncharacterized protein</fullName>
    </submittedName>
</protein>
<accession>A0A8J3D7J8</accession>
<evidence type="ECO:0000313" key="2">
    <source>
        <dbReference type="EMBL" id="GHB85213.1"/>
    </source>
</evidence>
<keyword evidence="1" id="KW-0812">Transmembrane</keyword>
<evidence type="ECO:0000256" key="1">
    <source>
        <dbReference type="SAM" id="Phobius"/>
    </source>
</evidence>
<evidence type="ECO:0000313" key="3">
    <source>
        <dbReference type="Proteomes" id="UP000598271"/>
    </source>
</evidence>
<keyword evidence="1" id="KW-1133">Transmembrane helix</keyword>
<proteinExistence type="predicted"/>
<dbReference type="EMBL" id="BMXF01000006">
    <property type="protein sequence ID" value="GHB85213.1"/>
    <property type="molecule type" value="Genomic_DNA"/>
</dbReference>
<sequence>MCHPKIPQTMKLPPLKKLNYAMAIQWIIFLPVILPLCLVFGALQGIVNMVGTMAQRMILDIES</sequence>
<reference evidence="2 3" key="1">
    <citation type="journal article" date="2014" name="Int. J. Syst. Evol. Microbiol.">
        <title>Complete genome sequence of Corynebacterium casei LMG S-19264T (=DSM 44701T), isolated from a smear-ripened cheese.</title>
        <authorList>
            <consortium name="US DOE Joint Genome Institute (JGI-PGF)"/>
            <person name="Walter F."/>
            <person name="Albersmeier A."/>
            <person name="Kalinowski J."/>
            <person name="Ruckert C."/>
        </authorList>
    </citation>
    <scope>NUCLEOTIDE SEQUENCE [LARGE SCALE GENOMIC DNA]</scope>
    <source>
        <strain evidence="2 3">KCTC 12866</strain>
    </source>
</reference>
<keyword evidence="3" id="KW-1185">Reference proteome</keyword>
<keyword evidence="1" id="KW-0472">Membrane</keyword>